<dbReference type="InterPro" id="IPR013780">
    <property type="entry name" value="Glyco_hydro_b"/>
</dbReference>
<evidence type="ECO:0000256" key="2">
    <source>
        <dbReference type="ARBA" id="ARBA00022801"/>
    </source>
</evidence>
<dbReference type="SUPFAM" id="SSF51011">
    <property type="entry name" value="Glycosyl hydrolase domain"/>
    <property type="match status" value="1"/>
</dbReference>
<dbReference type="SUPFAM" id="SSF51445">
    <property type="entry name" value="(Trans)glycosidases"/>
    <property type="match status" value="1"/>
</dbReference>
<evidence type="ECO:0000256" key="1">
    <source>
        <dbReference type="ARBA" id="ARBA00007806"/>
    </source>
</evidence>
<dbReference type="CDD" id="cd14752">
    <property type="entry name" value="GH31_N"/>
    <property type="match status" value="1"/>
</dbReference>
<dbReference type="PANTHER" id="PTHR22762:SF133">
    <property type="entry name" value="P-TYPE DOMAIN-CONTAINING PROTEIN"/>
    <property type="match status" value="1"/>
</dbReference>
<feature type="domain" description="Glycoside hydrolase family 31 TIM barrel" evidence="8">
    <location>
        <begin position="286"/>
        <end position="740"/>
    </location>
</feature>
<evidence type="ECO:0000256" key="3">
    <source>
        <dbReference type="ARBA" id="ARBA00023180"/>
    </source>
</evidence>
<dbReference type="InterPro" id="IPR048395">
    <property type="entry name" value="Glyco_hydro_31_C"/>
</dbReference>
<name>A0A383VQZ7_TETOB</name>
<feature type="signal peptide" evidence="7">
    <location>
        <begin position="1"/>
        <end position="32"/>
    </location>
</feature>
<keyword evidence="12" id="KW-1185">Reference proteome</keyword>
<dbReference type="InterPro" id="IPR000322">
    <property type="entry name" value="Glyco_hydro_31_TIM"/>
</dbReference>
<proteinExistence type="inferred from homology"/>
<keyword evidence="3" id="KW-0325">Glycoprotein</keyword>
<dbReference type="AlphaFoldDB" id="A0A383VQZ7"/>
<keyword evidence="7" id="KW-0732">Signal</keyword>
<dbReference type="Pfam" id="PF13802">
    <property type="entry name" value="Gal_mutarotas_2"/>
    <property type="match status" value="1"/>
</dbReference>
<dbReference type="STRING" id="3088.A0A383VQZ7"/>
<keyword evidence="2 6" id="KW-0378">Hydrolase</keyword>
<evidence type="ECO:0000313" key="12">
    <source>
        <dbReference type="Proteomes" id="UP000256970"/>
    </source>
</evidence>
<gene>
    <name evidence="11" type="ORF">BQ4739_LOCUS7982</name>
</gene>
<dbReference type="InterPro" id="IPR011013">
    <property type="entry name" value="Gal_mutarotase_sf_dom"/>
</dbReference>
<dbReference type="EMBL" id="FNXT01000806">
    <property type="protein sequence ID" value="SZX67601.1"/>
    <property type="molecule type" value="Genomic_DNA"/>
</dbReference>
<evidence type="ECO:0000256" key="5">
    <source>
        <dbReference type="ARBA" id="ARBA00041343"/>
    </source>
</evidence>
<dbReference type="InterPro" id="IPR025887">
    <property type="entry name" value="Glyco_hydro_31_N_dom"/>
</dbReference>
<feature type="domain" description="Glycosyl hydrolase family 31 C-terminal" evidence="10">
    <location>
        <begin position="750"/>
        <end position="852"/>
    </location>
</feature>
<dbReference type="Gene3D" id="2.60.40.1760">
    <property type="entry name" value="glycosyl hydrolase (family 31)"/>
    <property type="match status" value="1"/>
</dbReference>
<dbReference type="Proteomes" id="UP000256970">
    <property type="component" value="Unassembled WGS sequence"/>
</dbReference>
<protein>
    <recommendedName>
        <fullName evidence="5">Maltase</fullName>
    </recommendedName>
</protein>
<dbReference type="Pfam" id="PF21365">
    <property type="entry name" value="Glyco_hydro_31_3rd"/>
    <property type="match status" value="1"/>
</dbReference>
<reference evidence="11 12" key="1">
    <citation type="submission" date="2016-10" db="EMBL/GenBank/DDBJ databases">
        <authorList>
            <person name="Cai Z."/>
        </authorList>
    </citation>
    <scope>NUCLEOTIDE SEQUENCE [LARGE SCALE GENOMIC DNA]</scope>
</reference>
<dbReference type="GO" id="GO:0004553">
    <property type="term" value="F:hydrolase activity, hydrolyzing O-glycosyl compounds"/>
    <property type="evidence" value="ECO:0007669"/>
    <property type="project" value="InterPro"/>
</dbReference>
<dbReference type="SUPFAM" id="SSF74650">
    <property type="entry name" value="Galactose mutarotase-like"/>
    <property type="match status" value="1"/>
</dbReference>
<dbReference type="Pfam" id="PF01055">
    <property type="entry name" value="Glyco_hydro_31_2nd"/>
    <property type="match status" value="1"/>
</dbReference>
<comment type="similarity">
    <text evidence="1 6">Belongs to the glycosyl hydrolase 31 family.</text>
</comment>
<dbReference type="PANTHER" id="PTHR22762">
    <property type="entry name" value="ALPHA-GLUCOSIDASE"/>
    <property type="match status" value="1"/>
</dbReference>
<dbReference type="InterPro" id="IPR030458">
    <property type="entry name" value="Glyco_hydro_31_AS"/>
</dbReference>
<evidence type="ECO:0000256" key="7">
    <source>
        <dbReference type="SAM" id="SignalP"/>
    </source>
</evidence>
<feature type="domain" description="Glycoside hydrolase family 31 N-terminal" evidence="9">
    <location>
        <begin position="77"/>
        <end position="244"/>
    </location>
</feature>
<evidence type="ECO:0000313" key="11">
    <source>
        <dbReference type="EMBL" id="SZX67601.1"/>
    </source>
</evidence>
<dbReference type="InterPro" id="IPR017853">
    <property type="entry name" value="GH"/>
</dbReference>
<evidence type="ECO:0000259" key="9">
    <source>
        <dbReference type="Pfam" id="PF13802"/>
    </source>
</evidence>
<evidence type="ECO:0000256" key="6">
    <source>
        <dbReference type="RuleBase" id="RU361185"/>
    </source>
</evidence>
<organism evidence="11 12">
    <name type="scientific">Tetradesmus obliquus</name>
    <name type="common">Green alga</name>
    <name type="synonym">Acutodesmus obliquus</name>
    <dbReference type="NCBI Taxonomy" id="3088"/>
    <lineage>
        <taxon>Eukaryota</taxon>
        <taxon>Viridiplantae</taxon>
        <taxon>Chlorophyta</taxon>
        <taxon>core chlorophytes</taxon>
        <taxon>Chlorophyceae</taxon>
        <taxon>CS clade</taxon>
        <taxon>Sphaeropleales</taxon>
        <taxon>Scenedesmaceae</taxon>
        <taxon>Tetradesmus</taxon>
    </lineage>
</organism>
<sequence>MNFGPKQRQTVPMACSLLLLLLLLLPLTVVQSYTVTQIESSGSKSQSQLQLQDPVQQALLPQYGPGFAQLLVSSQHISPGTLHVKIAPRNVKRWEVPEDLLPRPQTTTFAAGDALYELQLPKQGSPFRLTVNRRQSAAAAAAAVQQEPAAVFDSAGSRLVFKQKYLEWSTRLHPNTTLYGFGQHVQSDGSLKLPRGGVTLTLWNRAASSGSSFWQNLYGSHPFFLQVAQDGAASGVLLLNSNAMDVQLEASRLTYKVTGGVLDFYFFLGPSPKAVLQQYQAVVGRPAMPPYWSLGFHNSRWGYKSVAELANVTQQHRQAGIPLEVMWSDIDHMDRYRDFTFNPVGYAAGELAAYVKSLHKAGQRWVPIIDCGIPVVDDDAAYKQGLAADVFIKDASGKPFTGQVWPGATHFPDFLSRARTWPWWKQQLARMHSQVPFDGLWIDMNEPTNFCSKGDQCHLPQTSPLYRLMRTSAAQASQARLSEYLTCALQCKDSPAAIRDSSSSSKAYKVQNGMTFISTQRQMQLAADAATKLTLNHLNITAAAAAASLAWHPGARSGSGGRPKPKGFAAVSVSRAQPLELSHRTVPVTAKGLDGTSQYDSHNLYGWAEAAATYDALAGITKKRPFLLTRSTWAGSGRWAAHWSGDNRADWTNLRWSVPALLQSNLWGMPLAGSDICGFSKQPSEELCARWISAGAFYTFSRSHKAYGGGGHEMYRWDSVAKAARRALGMRYRLLPYLYSTFYSTHTQGGSVARPLFFPFPADATARDVSDQWLLGDSLLVSPVLQKHSSRRAAYFPAGVWHDLWAIDKPAAAAAAVSGSAKTIAAVRGPSMQMLSVPIGDVPLHVRGGSIVPMQRAASTTAEVRASPVTLVVALEHEGAKPPAAATTPQQCQLTSSTGAASQHMAAAEADDHAEAAAVAASVTAAAAAGSGMQTVACGQLYIDDGESLVVPPAAGGYLLTQLTAAASADFSKGLLSSLPMTAAAAAAGAGPGSTTGDAAVAAAGDAAQAAASAGGVAEAATAAAGFKAPVLEAVVVLGLPNAAAGGADAWAVTVNGNKLPASQVQYDVASQVLWLSGLQQQLAKGLAVQWDKA</sequence>
<dbReference type="Gene3D" id="3.20.20.80">
    <property type="entry name" value="Glycosidases"/>
    <property type="match status" value="2"/>
</dbReference>
<evidence type="ECO:0000259" key="10">
    <source>
        <dbReference type="Pfam" id="PF21365"/>
    </source>
</evidence>
<dbReference type="PROSITE" id="PS00129">
    <property type="entry name" value="GLYCOSYL_HYDROL_F31_1"/>
    <property type="match status" value="1"/>
</dbReference>
<dbReference type="GO" id="GO:0030246">
    <property type="term" value="F:carbohydrate binding"/>
    <property type="evidence" value="ECO:0007669"/>
    <property type="project" value="InterPro"/>
</dbReference>
<feature type="chain" id="PRO_5016665961" description="Maltase" evidence="7">
    <location>
        <begin position="33"/>
        <end position="1094"/>
    </location>
</feature>
<evidence type="ECO:0000259" key="8">
    <source>
        <dbReference type="Pfam" id="PF01055"/>
    </source>
</evidence>
<keyword evidence="4 6" id="KW-0326">Glycosidase</keyword>
<accession>A0A383VQZ7</accession>
<evidence type="ECO:0000256" key="4">
    <source>
        <dbReference type="ARBA" id="ARBA00023295"/>
    </source>
</evidence>
<dbReference type="GO" id="GO:0005975">
    <property type="term" value="P:carbohydrate metabolic process"/>
    <property type="evidence" value="ECO:0007669"/>
    <property type="project" value="InterPro"/>
</dbReference>
<dbReference type="Gene3D" id="2.60.40.1180">
    <property type="entry name" value="Golgi alpha-mannosidase II"/>
    <property type="match status" value="2"/>
</dbReference>
<dbReference type="CDD" id="cd06602">
    <property type="entry name" value="GH31_MGAM_SI_GAA"/>
    <property type="match status" value="1"/>
</dbReference>